<evidence type="ECO:0000313" key="2">
    <source>
        <dbReference type="Proteomes" id="UP000284908"/>
    </source>
</evidence>
<comment type="caution">
    <text evidence="1">The sequence shown here is derived from an EMBL/GenBank/DDBJ whole genome shotgun (WGS) entry which is preliminary data.</text>
</comment>
<reference evidence="1 2" key="1">
    <citation type="submission" date="2018-09" db="EMBL/GenBank/DDBJ databases">
        <authorList>
            <person name="Le Fleche-Mateos A."/>
        </authorList>
    </citation>
    <scope>NUCLEOTIDE SEQUENCE [LARGE SCALE GENOMIC DNA]</scope>
    <source>
        <strain evidence="1 2">DSM 27399</strain>
    </source>
</reference>
<name>A0A419NC89_9GAMM</name>
<keyword evidence="2" id="KW-1185">Reference proteome</keyword>
<proteinExistence type="predicted"/>
<dbReference type="OrthoDB" id="9153028at2"/>
<gene>
    <name evidence="1" type="ORF">D6C13_04950</name>
</gene>
<organism evidence="1 2">
    <name type="scientific">Rahnella woolbedingensis</name>
    <dbReference type="NCBI Taxonomy" id="1510574"/>
    <lineage>
        <taxon>Bacteria</taxon>
        <taxon>Pseudomonadati</taxon>
        <taxon>Pseudomonadota</taxon>
        <taxon>Gammaproteobacteria</taxon>
        <taxon>Enterobacterales</taxon>
        <taxon>Yersiniaceae</taxon>
        <taxon>Rahnella</taxon>
    </lineage>
</organism>
<dbReference type="RefSeq" id="WP_147408170.1">
    <property type="nucleotide sequence ID" value="NZ_RAHH01000005.1"/>
</dbReference>
<sequence length="184" mass="21505">MKIKRKPFDQFLMHDIEELNGDLEEAYLEAAFPLIGQIVMYFNALEKDLDSLIYESFSDRSDQLGIIVIGGMNYSAKIDLFKRYSDLLHIALQGSYEKYDSLIKDLRECGRLRNITVHADWNNTDLEGYTYLGVKVTKEGINQEYIQFSIDSLNDILTLIHHTRFKLNEYWDARGILHSKKLQK</sequence>
<evidence type="ECO:0000313" key="1">
    <source>
        <dbReference type="EMBL" id="RJT46035.1"/>
    </source>
</evidence>
<protein>
    <submittedName>
        <fullName evidence="1">Uncharacterized protein</fullName>
    </submittedName>
</protein>
<accession>A0A419NC89</accession>
<dbReference type="EMBL" id="RAHH01000005">
    <property type="protein sequence ID" value="RJT46035.1"/>
    <property type="molecule type" value="Genomic_DNA"/>
</dbReference>
<dbReference type="AlphaFoldDB" id="A0A419NC89"/>
<dbReference type="Proteomes" id="UP000284908">
    <property type="component" value="Unassembled WGS sequence"/>
</dbReference>